<evidence type="ECO:0000313" key="16">
    <source>
        <dbReference type="Proteomes" id="UP000030746"/>
    </source>
</evidence>
<dbReference type="Gene3D" id="3.30.1110.10">
    <property type="match status" value="1"/>
</dbReference>
<dbReference type="GO" id="GO:0004001">
    <property type="term" value="F:adenosine kinase activity"/>
    <property type="evidence" value="ECO:0007669"/>
    <property type="project" value="UniProtKB-UniRule"/>
</dbReference>
<dbReference type="EC" id="2.7.1.20" evidence="3 13"/>
<comment type="similarity">
    <text evidence="2 13">Belongs to the carbohydrate kinase PfkB family.</text>
</comment>
<organism evidence="15 16">
    <name type="scientific">Lottia gigantea</name>
    <name type="common">Giant owl limpet</name>
    <dbReference type="NCBI Taxonomy" id="225164"/>
    <lineage>
        <taxon>Eukaryota</taxon>
        <taxon>Metazoa</taxon>
        <taxon>Spiralia</taxon>
        <taxon>Lophotrochozoa</taxon>
        <taxon>Mollusca</taxon>
        <taxon>Gastropoda</taxon>
        <taxon>Patellogastropoda</taxon>
        <taxon>Lottioidea</taxon>
        <taxon>Lottiidae</taxon>
        <taxon>Lottia</taxon>
    </lineage>
</organism>
<evidence type="ECO:0000256" key="12">
    <source>
        <dbReference type="PIRSR" id="PIRSR601805-1"/>
    </source>
</evidence>
<dbReference type="RefSeq" id="XP_009059719.1">
    <property type="nucleotide sequence ID" value="XM_009061471.1"/>
</dbReference>
<evidence type="ECO:0000256" key="4">
    <source>
        <dbReference type="ARBA" id="ARBA00022679"/>
    </source>
</evidence>
<dbReference type="InterPro" id="IPR001805">
    <property type="entry name" value="Adenokinase"/>
</dbReference>
<keyword evidence="5 13" id="KW-0660">Purine salvage</keyword>
<protein>
    <recommendedName>
        <fullName evidence="11 13">Adenosine kinase</fullName>
        <shortName evidence="13">AK</shortName>
        <ecNumber evidence="3 13">2.7.1.20</ecNumber>
    </recommendedName>
    <alternativeName>
        <fullName evidence="13">Adenosine 5'-phosphotransferase</fullName>
    </alternativeName>
</protein>
<gene>
    <name evidence="15" type="ORF">LOTGIDRAFT_179011</name>
</gene>
<evidence type="ECO:0000313" key="15">
    <source>
        <dbReference type="EMBL" id="ESO89667.1"/>
    </source>
</evidence>
<evidence type="ECO:0000256" key="3">
    <source>
        <dbReference type="ARBA" id="ARBA00012119"/>
    </source>
</evidence>
<evidence type="ECO:0000259" key="14">
    <source>
        <dbReference type="Pfam" id="PF00294"/>
    </source>
</evidence>
<reference evidence="15 16" key="1">
    <citation type="journal article" date="2013" name="Nature">
        <title>Insights into bilaterian evolution from three spiralian genomes.</title>
        <authorList>
            <person name="Simakov O."/>
            <person name="Marletaz F."/>
            <person name="Cho S.J."/>
            <person name="Edsinger-Gonzales E."/>
            <person name="Havlak P."/>
            <person name="Hellsten U."/>
            <person name="Kuo D.H."/>
            <person name="Larsson T."/>
            <person name="Lv J."/>
            <person name="Arendt D."/>
            <person name="Savage R."/>
            <person name="Osoegawa K."/>
            <person name="de Jong P."/>
            <person name="Grimwood J."/>
            <person name="Chapman J.A."/>
            <person name="Shapiro H."/>
            <person name="Aerts A."/>
            <person name="Otillar R.P."/>
            <person name="Terry A.Y."/>
            <person name="Boore J.L."/>
            <person name="Grigoriev I.V."/>
            <person name="Lindberg D.R."/>
            <person name="Seaver E.C."/>
            <person name="Weisblat D.A."/>
            <person name="Putnam N.H."/>
            <person name="Rokhsar D.S."/>
        </authorList>
    </citation>
    <scope>NUCLEOTIDE SEQUENCE [LARGE SCALE GENOMIC DNA]</scope>
</reference>
<comment type="pathway">
    <text evidence="1 13">Purine metabolism; AMP biosynthesis via salvage pathway; AMP from adenosine: step 1/1.</text>
</comment>
<dbReference type="AlphaFoldDB" id="V3ZZ33"/>
<dbReference type="InterPro" id="IPR029056">
    <property type="entry name" value="Ribokinase-like"/>
</dbReference>
<evidence type="ECO:0000256" key="11">
    <source>
        <dbReference type="ARBA" id="ARBA00068771"/>
    </source>
</evidence>
<dbReference type="GO" id="GO:0006166">
    <property type="term" value="P:purine ribonucleoside salvage"/>
    <property type="evidence" value="ECO:0007669"/>
    <property type="project" value="UniProtKB-KW"/>
</dbReference>
<keyword evidence="9 13" id="KW-0460">Magnesium</keyword>
<comment type="subcellular location">
    <subcellularLocation>
        <location evidence="13">Nucleus</location>
    </subcellularLocation>
</comment>
<dbReference type="InterPro" id="IPR011611">
    <property type="entry name" value="PfkB_dom"/>
</dbReference>
<dbReference type="Gene3D" id="3.40.1190.20">
    <property type="match status" value="1"/>
</dbReference>
<dbReference type="SUPFAM" id="SSF53613">
    <property type="entry name" value="Ribokinase-like"/>
    <property type="match status" value="1"/>
</dbReference>
<accession>V3ZZ33</accession>
<name>V3ZZ33_LOTGI</name>
<sequence length="335" mass="37387">MGIGNPLLDVTISANPSFLQKYHLLPNNAIIAEDEHHDMFLEMVEKHKPTYIAGGATQNSIRVAQWLLQLPNATTFFGGVGNDDFAKILERKAREVGVNVRYQIHPGRKTGICGAIIVDEDRSLVTELGAAEHFTVDFLKQSENWKYVEQAKYYYIGGFLLPVSPQSVLEILKHASDHNKVVVTNLHATFLCKHFANPDLDVLKYVDILFGNGDEAKKLSTKFNFGTDDVKEIAKKTSELPKFNETRDRLVIFTQGREPTVLAQSGKIREIPIIQVDHNIIKDTNGCGDSFVGGFLSQLVQGKSIDECLRCGSYAATEVIQNYGCTFPETPKFDH</sequence>
<dbReference type="KEGG" id="lgi:LOTGIDRAFT_179011"/>
<evidence type="ECO:0000256" key="9">
    <source>
        <dbReference type="ARBA" id="ARBA00022842"/>
    </source>
</evidence>
<feature type="active site" description="Proton acceptor" evidence="12">
    <location>
        <position position="289"/>
    </location>
</feature>
<dbReference type="HOGENOM" id="CLU_045832_0_0_1"/>
<feature type="domain" description="Carbohydrate kinase PfkB" evidence="14">
    <location>
        <begin position="29"/>
        <end position="328"/>
    </location>
</feature>
<comment type="cofactor">
    <cofactor evidence="13">
        <name>Mg(2+)</name>
        <dbReference type="ChEBI" id="CHEBI:18420"/>
    </cofactor>
    <text evidence="13">Binds 3 Mg(2+) ions per subunit.</text>
</comment>
<evidence type="ECO:0000256" key="5">
    <source>
        <dbReference type="ARBA" id="ARBA00022726"/>
    </source>
</evidence>
<keyword evidence="6 13" id="KW-0547">Nucleotide-binding</keyword>
<dbReference type="PANTHER" id="PTHR45769">
    <property type="entry name" value="ADENOSINE KINASE"/>
    <property type="match status" value="1"/>
</dbReference>
<evidence type="ECO:0000256" key="6">
    <source>
        <dbReference type="ARBA" id="ARBA00022741"/>
    </source>
</evidence>
<dbReference type="GO" id="GO:0005524">
    <property type="term" value="F:ATP binding"/>
    <property type="evidence" value="ECO:0007669"/>
    <property type="project" value="UniProtKB-UniRule"/>
</dbReference>
<evidence type="ECO:0000256" key="1">
    <source>
        <dbReference type="ARBA" id="ARBA00004801"/>
    </source>
</evidence>
<dbReference type="GeneID" id="20244310"/>
<dbReference type="PANTHER" id="PTHR45769:SF3">
    <property type="entry name" value="ADENOSINE KINASE"/>
    <property type="match status" value="1"/>
</dbReference>
<dbReference type="GO" id="GO:0005634">
    <property type="term" value="C:nucleus"/>
    <property type="evidence" value="ECO:0007669"/>
    <property type="project" value="UniProtKB-SubCell"/>
</dbReference>
<dbReference type="OMA" id="CSHFADS"/>
<evidence type="ECO:0000256" key="7">
    <source>
        <dbReference type="ARBA" id="ARBA00022777"/>
    </source>
</evidence>
<dbReference type="FunFam" id="3.40.1190.20:FF:000076">
    <property type="entry name" value="Adenosine kinase"/>
    <property type="match status" value="1"/>
</dbReference>
<dbReference type="GO" id="GO:0006144">
    <property type="term" value="P:purine nucleobase metabolic process"/>
    <property type="evidence" value="ECO:0007669"/>
    <property type="project" value="TreeGrafter"/>
</dbReference>
<proteinExistence type="inferred from homology"/>
<comment type="catalytic activity">
    <reaction evidence="10 13">
        <text>adenosine + ATP = AMP + ADP + H(+)</text>
        <dbReference type="Rhea" id="RHEA:20824"/>
        <dbReference type="ChEBI" id="CHEBI:15378"/>
        <dbReference type="ChEBI" id="CHEBI:16335"/>
        <dbReference type="ChEBI" id="CHEBI:30616"/>
        <dbReference type="ChEBI" id="CHEBI:456215"/>
        <dbReference type="ChEBI" id="CHEBI:456216"/>
        <dbReference type="EC" id="2.7.1.20"/>
    </reaction>
</comment>
<evidence type="ECO:0000256" key="8">
    <source>
        <dbReference type="ARBA" id="ARBA00022840"/>
    </source>
</evidence>
<dbReference type="EMBL" id="KB202567">
    <property type="protein sequence ID" value="ESO89667.1"/>
    <property type="molecule type" value="Genomic_DNA"/>
</dbReference>
<dbReference type="UniPathway" id="UPA00588">
    <property type="reaction ID" value="UER00659"/>
</dbReference>
<dbReference type="CDD" id="cd01168">
    <property type="entry name" value="adenosine_kinase"/>
    <property type="match status" value="1"/>
</dbReference>
<comment type="subunit">
    <text evidence="13">Monomer.</text>
</comment>
<dbReference type="Pfam" id="PF00294">
    <property type="entry name" value="PfkB"/>
    <property type="match status" value="1"/>
</dbReference>
<keyword evidence="7 13" id="KW-0418">Kinase</keyword>
<dbReference type="STRING" id="225164.V3ZZ33"/>
<evidence type="ECO:0000256" key="10">
    <source>
        <dbReference type="ARBA" id="ARBA00051362"/>
    </source>
</evidence>
<keyword evidence="16" id="KW-1185">Reference proteome</keyword>
<comment type="function">
    <text evidence="13">ATP dependent phosphorylation of adenosine and other related nucleoside analogs to monophosphate derivatives.</text>
</comment>
<dbReference type="GO" id="GO:0044209">
    <property type="term" value="P:AMP salvage"/>
    <property type="evidence" value="ECO:0007669"/>
    <property type="project" value="UniProtKB-UniRule"/>
</dbReference>
<keyword evidence="13" id="KW-0539">Nucleus</keyword>
<dbReference type="GO" id="GO:0005829">
    <property type="term" value="C:cytosol"/>
    <property type="evidence" value="ECO:0007669"/>
    <property type="project" value="TreeGrafter"/>
</dbReference>
<dbReference type="CTD" id="20244310"/>
<keyword evidence="4 13" id="KW-0808">Transferase</keyword>
<keyword evidence="8 13" id="KW-0067">ATP-binding</keyword>
<dbReference type="Proteomes" id="UP000030746">
    <property type="component" value="Unassembled WGS sequence"/>
</dbReference>
<dbReference type="OrthoDB" id="432447at2759"/>
<evidence type="ECO:0000256" key="13">
    <source>
        <dbReference type="RuleBase" id="RU368116"/>
    </source>
</evidence>
<dbReference type="PRINTS" id="PR00989">
    <property type="entry name" value="ADENOKINASE"/>
</dbReference>
<evidence type="ECO:0000256" key="2">
    <source>
        <dbReference type="ARBA" id="ARBA00010688"/>
    </source>
</evidence>